<organism evidence="2 3">
    <name type="scientific">Panagrellus redivivus</name>
    <name type="common">Microworm</name>
    <dbReference type="NCBI Taxonomy" id="6233"/>
    <lineage>
        <taxon>Eukaryota</taxon>
        <taxon>Metazoa</taxon>
        <taxon>Ecdysozoa</taxon>
        <taxon>Nematoda</taxon>
        <taxon>Chromadorea</taxon>
        <taxon>Rhabditida</taxon>
        <taxon>Tylenchina</taxon>
        <taxon>Panagrolaimomorpha</taxon>
        <taxon>Panagrolaimoidea</taxon>
        <taxon>Panagrolaimidae</taxon>
        <taxon>Panagrellus</taxon>
    </lineage>
</organism>
<proteinExistence type="predicted"/>
<dbReference type="WBParaSite" id="Pan_g5848.t1">
    <property type="protein sequence ID" value="Pan_g5848.t1"/>
    <property type="gene ID" value="Pan_g5848"/>
</dbReference>
<sequence>MSHPIPRNTSKLPNKPEHEHPLSSPSRHPSPFIAAGKDALVAQQIRHETYDQLLANTTRLFACSVVVSVVFKSMSIHASIP</sequence>
<feature type="region of interest" description="Disordered" evidence="1">
    <location>
        <begin position="1"/>
        <end position="31"/>
    </location>
</feature>
<name>A0A7E4W218_PANRE</name>
<accession>A0A7E4W218</accession>
<dbReference type="AlphaFoldDB" id="A0A7E4W218"/>
<evidence type="ECO:0000256" key="1">
    <source>
        <dbReference type="SAM" id="MobiDB-lite"/>
    </source>
</evidence>
<evidence type="ECO:0000313" key="3">
    <source>
        <dbReference type="WBParaSite" id="Pan_g5848.t1"/>
    </source>
</evidence>
<dbReference type="Proteomes" id="UP000492821">
    <property type="component" value="Unassembled WGS sequence"/>
</dbReference>
<reference evidence="2" key="1">
    <citation type="journal article" date="2013" name="Genetics">
        <title>The draft genome and transcriptome of Panagrellus redivivus are shaped by the harsh demands of a free-living lifestyle.</title>
        <authorList>
            <person name="Srinivasan J."/>
            <person name="Dillman A.R."/>
            <person name="Macchietto M.G."/>
            <person name="Heikkinen L."/>
            <person name="Lakso M."/>
            <person name="Fracchia K.M."/>
            <person name="Antoshechkin I."/>
            <person name="Mortazavi A."/>
            <person name="Wong G."/>
            <person name="Sternberg P.W."/>
        </authorList>
    </citation>
    <scope>NUCLEOTIDE SEQUENCE [LARGE SCALE GENOMIC DNA]</scope>
    <source>
        <strain evidence="2">MT8872</strain>
    </source>
</reference>
<keyword evidence="2" id="KW-1185">Reference proteome</keyword>
<evidence type="ECO:0000313" key="2">
    <source>
        <dbReference type="Proteomes" id="UP000492821"/>
    </source>
</evidence>
<reference evidence="3" key="2">
    <citation type="submission" date="2020-10" db="UniProtKB">
        <authorList>
            <consortium name="WormBaseParasite"/>
        </authorList>
    </citation>
    <scope>IDENTIFICATION</scope>
</reference>
<protein>
    <submittedName>
        <fullName evidence="3">Transmembrane protein</fullName>
    </submittedName>
</protein>
<feature type="compositionally biased region" description="Low complexity" evidence="1">
    <location>
        <begin position="22"/>
        <end position="31"/>
    </location>
</feature>